<keyword evidence="2" id="KW-0560">Oxidoreductase</keyword>
<dbReference type="InterPro" id="IPR050404">
    <property type="entry name" value="Heme-degrading_MO"/>
</dbReference>
<proteinExistence type="predicted"/>
<dbReference type="GO" id="GO:0004497">
    <property type="term" value="F:monooxygenase activity"/>
    <property type="evidence" value="ECO:0007669"/>
    <property type="project" value="UniProtKB-KW"/>
</dbReference>
<dbReference type="EMBL" id="JBHLTR010000013">
    <property type="protein sequence ID" value="MFC0559316.1"/>
    <property type="molecule type" value="Genomic_DNA"/>
</dbReference>
<dbReference type="RefSeq" id="WP_273841835.1">
    <property type="nucleotide sequence ID" value="NZ_JAQQWT010000004.1"/>
</dbReference>
<keyword evidence="3" id="KW-1185">Reference proteome</keyword>
<name>A0ABV6NF07_9BACI</name>
<gene>
    <name evidence="2" type="ORF">ACFFH4_09680</name>
</gene>
<feature type="domain" description="ABM" evidence="1">
    <location>
        <begin position="2"/>
        <end position="98"/>
    </location>
</feature>
<protein>
    <submittedName>
        <fullName evidence="2">Antibiotic biosynthesis monooxygenase</fullName>
    </submittedName>
</protein>
<evidence type="ECO:0000313" key="2">
    <source>
        <dbReference type="EMBL" id="MFC0559316.1"/>
    </source>
</evidence>
<evidence type="ECO:0000313" key="3">
    <source>
        <dbReference type="Proteomes" id="UP001589833"/>
    </source>
</evidence>
<dbReference type="InterPro" id="IPR007138">
    <property type="entry name" value="ABM_dom"/>
</dbReference>
<dbReference type="SUPFAM" id="SSF54909">
    <property type="entry name" value="Dimeric alpha+beta barrel"/>
    <property type="match status" value="1"/>
</dbReference>
<dbReference type="InterPro" id="IPR011008">
    <property type="entry name" value="Dimeric_a/b-barrel"/>
</dbReference>
<reference evidence="2 3" key="1">
    <citation type="submission" date="2024-09" db="EMBL/GenBank/DDBJ databases">
        <authorList>
            <person name="Sun Q."/>
            <person name="Mori K."/>
        </authorList>
    </citation>
    <scope>NUCLEOTIDE SEQUENCE [LARGE SCALE GENOMIC DNA]</scope>
    <source>
        <strain evidence="2 3">NCAIM B.02301</strain>
    </source>
</reference>
<dbReference type="PANTHER" id="PTHR34474">
    <property type="entry name" value="SIGNAL TRANSDUCTION PROTEIN TRAP"/>
    <property type="match status" value="1"/>
</dbReference>
<dbReference type="PANTHER" id="PTHR34474:SF1">
    <property type="entry name" value="HEME-DEGRADING MONOOXYGENASE HMOA"/>
    <property type="match status" value="1"/>
</dbReference>
<keyword evidence="2" id="KW-0503">Monooxygenase</keyword>
<sequence>MFVQIRKTVVTEGHSNQVVQRFSQAGIIEEQEGFVDLTVLVKKVRRGDEEVVIQVRWESEAYWKQWEKSDAHIAGHKANLGKPKPDYVLSSEGALYEVKAVKTAVKN</sequence>
<dbReference type="Proteomes" id="UP001589833">
    <property type="component" value="Unassembled WGS sequence"/>
</dbReference>
<dbReference type="Pfam" id="PF03992">
    <property type="entry name" value="ABM"/>
    <property type="match status" value="1"/>
</dbReference>
<organism evidence="2 3">
    <name type="scientific">Halalkalibacter alkalisediminis</name>
    <dbReference type="NCBI Taxonomy" id="935616"/>
    <lineage>
        <taxon>Bacteria</taxon>
        <taxon>Bacillati</taxon>
        <taxon>Bacillota</taxon>
        <taxon>Bacilli</taxon>
        <taxon>Bacillales</taxon>
        <taxon>Bacillaceae</taxon>
        <taxon>Halalkalibacter</taxon>
    </lineage>
</organism>
<dbReference type="PROSITE" id="PS51725">
    <property type="entry name" value="ABM"/>
    <property type="match status" value="1"/>
</dbReference>
<comment type="caution">
    <text evidence="2">The sequence shown here is derived from an EMBL/GenBank/DDBJ whole genome shotgun (WGS) entry which is preliminary data.</text>
</comment>
<dbReference type="Gene3D" id="3.30.70.100">
    <property type="match status" value="1"/>
</dbReference>
<evidence type="ECO:0000259" key="1">
    <source>
        <dbReference type="PROSITE" id="PS51725"/>
    </source>
</evidence>
<accession>A0ABV6NF07</accession>